<reference evidence="8 9" key="1">
    <citation type="submission" date="2020-07" db="EMBL/GenBank/DDBJ databases">
        <title>Sequencing the genomes of 1000 actinobacteria strains.</title>
        <authorList>
            <person name="Klenk H.-P."/>
        </authorList>
    </citation>
    <scope>NUCLEOTIDE SEQUENCE [LARGE SCALE GENOMIC DNA]</scope>
    <source>
        <strain evidence="8 9">DSM 42178</strain>
    </source>
</reference>
<accession>A0A852ZSQ5</accession>
<feature type="domain" description="Major facilitator superfamily (MFS) profile" evidence="7">
    <location>
        <begin position="11"/>
        <end position="388"/>
    </location>
</feature>
<evidence type="ECO:0000313" key="8">
    <source>
        <dbReference type="EMBL" id="NYI04537.1"/>
    </source>
</evidence>
<protein>
    <submittedName>
        <fullName evidence="8">Putative MFS family arabinose efflux permease</fullName>
    </submittedName>
</protein>
<dbReference type="AlphaFoldDB" id="A0A852ZSQ5"/>
<dbReference type="InterPro" id="IPR050189">
    <property type="entry name" value="MFS_Efflux_Transporters"/>
</dbReference>
<evidence type="ECO:0000256" key="6">
    <source>
        <dbReference type="SAM" id="Phobius"/>
    </source>
</evidence>
<dbReference type="InterPro" id="IPR020846">
    <property type="entry name" value="MFS_dom"/>
</dbReference>
<dbReference type="Gene3D" id="1.20.1250.20">
    <property type="entry name" value="MFS general substrate transporter like domains"/>
    <property type="match status" value="2"/>
</dbReference>
<keyword evidence="4 6" id="KW-1133">Transmembrane helix</keyword>
<dbReference type="GO" id="GO:0022857">
    <property type="term" value="F:transmembrane transporter activity"/>
    <property type="evidence" value="ECO:0007669"/>
    <property type="project" value="InterPro"/>
</dbReference>
<dbReference type="Pfam" id="PF07690">
    <property type="entry name" value="MFS_1"/>
    <property type="match status" value="1"/>
</dbReference>
<dbReference type="CDD" id="cd17324">
    <property type="entry name" value="MFS_NepI_like"/>
    <property type="match status" value="1"/>
</dbReference>
<evidence type="ECO:0000256" key="3">
    <source>
        <dbReference type="ARBA" id="ARBA00022692"/>
    </source>
</evidence>
<dbReference type="SUPFAM" id="SSF103473">
    <property type="entry name" value="MFS general substrate transporter"/>
    <property type="match status" value="1"/>
</dbReference>
<feature type="transmembrane region" description="Helical" evidence="6">
    <location>
        <begin position="207"/>
        <end position="228"/>
    </location>
</feature>
<dbReference type="PANTHER" id="PTHR43124:SF10">
    <property type="entry name" value="PURINE EFFLUX PUMP PBUE"/>
    <property type="match status" value="1"/>
</dbReference>
<evidence type="ECO:0000313" key="9">
    <source>
        <dbReference type="Proteomes" id="UP000567795"/>
    </source>
</evidence>
<feature type="transmembrane region" description="Helical" evidence="6">
    <location>
        <begin position="272"/>
        <end position="291"/>
    </location>
</feature>
<feature type="transmembrane region" description="Helical" evidence="6">
    <location>
        <begin position="163"/>
        <end position="187"/>
    </location>
</feature>
<dbReference type="PANTHER" id="PTHR43124">
    <property type="entry name" value="PURINE EFFLUX PUMP PBUE"/>
    <property type="match status" value="1"/>
</dbReference>
<comment type="caution">
    <text evidence="8">The sequence shown here is derived from an EMBL/GenBank/DDBJ whole genome shotgun (WGS) entry which is preliminary data.</text>
</comment>
<feature type="transmembrane region" description="Helical" evidence="6">
    <location>
        <begin position="297"/>
        <end position="314"/>
    </location>
</feature>
<feature type="transmembrane region" description="Helical" evidence="6">
    <location>
        <begin position="107"/>
        <end position="128"/>
    </location>
</feature>
<feature type="transmembrane region" description="Helical" evidence="6">
    <location>
        <begin position="77"/>
        <end position="95"/>
    </location>
</feature>
<evidence type="ECO:0000256" key="4">
    <source>
        <dbReference type="ARBA" id="ARBA00022989"/>
    </source>
</evidence>
<dbReference type="RefSeq" id="WP_179813415.1">
    <property type="nucleotide sequence ID" value="NZ_JACBZD010000001.1"/>
</dbReference>
<keyword evidence="3 6" id="KW-0812">Transmembrane</keyword>
<feature type="transmembrane region" description="Helical" evidence="6">
    <location>
        <begin position="12"/>
        <end position="33"/>
    </location>
</feature>
<dbReference type="Proteomes" id="UP000567795">
    <property type="component" value="Unassembled WGS sequence"/>
</dbReference>
<evidence type="ECO:0000256" key="2">
    <source>
        <dbReference type="ARBA" id="ARBA00022475"/>
    </source>
</evidence>
<gene>
    <name evidence="8" type="ORF">FHU37_001480</name>
</gene>
<feature type="transmembrane region" description="Helical" evidence="6">
    <location>
        <begin position="45"/>
        <end position="65"/>
    </location>
</feature>
<sequence length="397" mass="39869">MPSRSPALPPVLWLLAVGTVAIGTDAFVIAGVLPRIATDLEVSTATAGQLVTVFSLTYAVSAPVSAGLTGGLSRRTVLRWALALFVAGNLLTAAADSYPLAMAGRVLAALGAASYTPQASAAASSLVAEERRGRALGIVIGGLTVATALGVPLGTFVGEALGWRATLLLVALLGVVALAGSVLLPVLVPAGRSTVAQRLAGLRSRPVLATLTVTLLAVMAEHVLYTYIGSVLSPATGGDGRTLATLLFVFGIGAVVGNAVAGPATDRWGARVVLVVAVAGMTADLALAPWWSRSLPLAVAAMFLWGVTGWMYLVPQQHRLLELSAAAGPFTVALNSSALYLGIGLAGAVGGVLLRVADAPGLAVPAALLGAAALSLALAAYRPRRDSTADAGARAGR</sequence>
<dbReference type="PROSITE" id="PS50850">
    <property type="entry name" value="MFS"/>
    <property type="match status" value="1"/>
</dbReference>
<keyword evidence="2" id="KW-1003">Cell membrane</keyword>
<dbReference type="InterPro" id="IPR011701">
    <property type="entry name" value="MFS"/>
</dbReference>
<feature type="transmembrane region" description="Helical" evidence="6">
    <location>
        <begin position="135"/>
        <end position="157"/>
    </location>
</feature>
<feature type="transmembrane region" description="Helical" evidence="6">
    <location>
        <begin position="326"/>
        <end position="350"/>
    </location>
</feature>
<feature type="transmembrane region" description="Helical" evidence="6">
    <location>
        <begin position="362"/>
        <end position="381"/>
    </location>
</feature>
<evidence type="ECO:0000259" key="7">
    <source>
        <dbReference type="PROSITE" id="PS50850"/>
    </source>
</evidence>
<organism evidence="8 9">
    <name type="scientific">Allostreptomyces psammosilenae</name>
    <dbReference type="NCBI Taxonomy" id="1892865"/>
    <lineage>
        <taxon>Bacteria</taxon>
        <taxon>Bacillati</taxon>
        <taxon>Actinomycetota</taxon>
        <taxon>Actinomycetes</taxon>
        <taxon>Kitasatosporales</taxon>
        <taxon>Streptomycetaceae</taxon>
        <taxon>Allostreptomyces</taxon>
    </lineage>
</organism>
<name>A0A852ZSQ5_9ACTN</name>
<keyword evidence="9" id="KW-1185">Reference proteome</keyword>
<evidence type="ECO:0000256" key="5">
    <source>
        <dbReference type="ARBA" id="ARBA00023136"/>
    </source>
</evidence>
<dbReference type="EMBL" id="JACBZD010000001">
    <property type="protein sequence ID" value="NYI04537.1"/>
    <property type="molecule type" value="Genomic_DNA"/>
</dbReference>
<dbReference type="InterPro" id="IPR036259">
    <property type="entry name" value="MFS_trans_sf"/>
</dbReference>
<proteinExistence type="predicted"/>
<feature type="transmembrane region" description="Helical" evidence="6">
    <location>
        <begin position="240"/>
        <end position="260"/>
    </location>
</feature>
<evidence type="ECO:0000256" key="1">
    <source>
        <dbReference type="ARBA" id="ARBA00004651"/>
    </source>
</evidence>
<keyword evidence="5 6" id="KW-0472">Membrane</keyword>
<dbReference type="GO" id="GO:0005886">
    <property type="term" value="C:plasma membrane"/>
    <property type="evidence" value="ECO:0007669"/>
    <property type="project" value="UniProtKB-SubCell"/>
</dbReference>
<comment type="subcellular location">
    <subcellularLocation>
        <location evidence="1">Cell membrane</location>
        <topology evidence="1">Multi-pass membrane protein</topology>
    </subcellularLocation>
</comment>